<dbReference type="EMBL" id="JANAKD010000033">
    <property type="protein sequence ID" value="KAJ3498816.1"/>
    <property type="molecule type" value="Genomic_DNA"/>
</dbReference>
<organism evidence="1 2">
    <name type="scientific">Lecanicillium saksenae</name>
    <dbReference type="NCBI Taxonomy" id="468837"/>
    <lineage>
        <taxon>Eukaryota</taxon>
        <taxon>Fungi</taxon>
        <taxon>Dikarya</taxon>
        <taxon>Ascomycota</taxon>
        <taxon>Pezizomycotina</taxon>
        <taxon>Sordariomycetes</taxon>
        <taxon>Hypocreomycetidae</taxon>
        <taxon>Hypocreales</taxon>
        <taxon>Cordycipitaceae</taxon>
        <taxon>Lecanicillium</taxon>
    </lineage>
</organism>
<protein>
    <submittedName>
        <fullName evidence="1">Uncharacterized protein</fullName>
    </submittedName>
</protein>
<dbReference type="Proteomes" id="UP001148737">
    <property type="component" value="Unassembled WGS sequence"/>
</dbReference>
<evidence type="ECO:0000313" key="2">
    <source>
        <dbReference type="Proteomes" id="UP001148737"/>
    </source>
</evidence>
<sequence length="511" mass="55366">MSDEWTAEFLFPATTGYVMHNLDVMEVSYKSNYPNASLWAFCYNGKVDNANLVIMGVYKNAHPFDGSELFQFTNDFSSDFCWYNLRNLDNDEKGLNGIRFSYDWKTRDSPSTLRTGSKPEITDPRGSTVDAPASASATITSAAASTGKARDSTPDPSAGTSSAPTASGPDFGVTTQSVGIESPAPSQGRDASTTKPPREGNGGSLLNATVPLMGNGTVGNGTGKEKVPAPPLGGGVIAGIVVGAVLGVLGIFGLLGALWVVKRQRKSTLARGSRIQERESKGTFGRFGRAEADSRALPQELYVSPLQSVFGMATAADYERLGVWAAMLNTDFNVDRRGSKRVVDMEVLSIGLQRTGTVSMREANSILGYEKPYYCASIFENCREADMWNEALCAKFSHPGKQYSRAEFDRLLGHSAAITAVPGCILWAELIEAYPEAKAVLVQRDEDKWVLSVGGLIDGVLNAVGQCVLRLTDPFWFGRIPKCGRFWTGEYFGSFIPAVAKRNAREVYRKH</sequence>
<evidence type="ECO:0000313" key="1">
    <source>
        <dbReference type="EMBL" id="KAJ3498816.1"/>
    </source>
</evidence>
<name>A0ACC1R781_9HYPO</name>
<proteinExistence type="predicted"/>
<keyword evidence="2" id="KW-1185">Reference proteome</keyword>
<reference evidence="1" key="1">
    <citation type="submission" date="2022-07" db="EMBL/GenBank/DDBJ databases">
        <title>Genome Sequence of Lecanicillium saksenae.</title>
        <authorList>
            <person name="Buettner E."/>
        </authorList>
    </citation>
    <scope>NUCLEOTIDE SEQUENCE</scope>
    <source>
        <strain evidence="1">VT-O1</strain>
    </source>
</reference>
<accession>A0ACC1R781</accession>
<gene>
    <name evidence="1" type="ORF">NLG97_g824</name>
</gene>
<comment type="caution">
    <text evidence="1">The sequence shown here is derived from an EMBL/GenBank/DDBJ whole genome shotgun (WGS) entry which is preliminary data.</text>
</comment>